<evidence type="ECO:0000256" key="1">
    <source>
        <dbReference type="SAM" id="MobiDB-lite"/>
    </source>
</evidence>
<dbReference type="AlphaFoldDB" id="A0AAD2HBC3"/>
<feature type="compositionally biased region" description="Polar residues" evidence="1">
    <location>
        <begin position="157"/>
        <end position="169"/>
    </location>
</feature>
<feature type="compositionally biased region" description="Basic and acidic residues" evidence="1">
    <location>
        <begin position="147"/>
        <end position="156"/>
    </location>
</feature>
<sequence>MRHDRASRTRMCTPTVEVYRIAMHYRLGLRGGDVQRPQRLRAASNGALRRVSRSWGGFGRHQSPAYGSAVECVTTRSLPPLSAAKRCSTDVHRPDARIVEHCLAARGNALRRLQLGQRSRNDRNRSAQGFGAHSQMDRHRPTSVSGVKREGRKEDTSFCSNSTGSGLSS</sequence>
<dbReference type="EMBL" id="CAVNYO010000174">
    <property type="protein sequence ID" value="CAK5271653.1"/>
    <property type="molecule type" value="Genomic_DNA"/>
</dbReference>
<dbReference type="Proteomes" id="UP001295794">
    <property type="component" value="Unassembled WGS sequence"/>
</dbReference>
<keyword evidence="3" id="KW-1185">Reference proteome</keyword>
<accession>A0AAD2HBC3</accession>
<organism evidence="2 3">
    <name type="scientific">Mycena citricolor</name>
    <dbReference type="NCBI Taxonomy" id="2018698"/>
    <lineage>
        <taxon>Eukaryota</taxon>
        <taxon>Fungi</taxon>
        <taxon>Dikarya</taxon>
        <taxon>Basidiomycota</taxon>
        <taxon>Agaricomycotina</taxon>
        <taxon>Agaricomycetes</taxon>
        <taxon>Agaricomycetidae</taxon>
        <taxon>Agaricales</taxon>
        <taxon>Marasmiineae</taxon>
        <taxon>Mycenaceae</taxon>
        <taxon>Mycena</taxon>
    </lineage>
</organism>
<gene>
    <name evidence="2" type="ORF">MYCIT1_LOCUS16863</name>
</gene>
<feature type="region of interest" description="Disordered" evidence="1">
    <location>
        <begin position="115"/>
        <end position="169"/>
    </location>
</feature>
<reference evidence="2" key="1">
    <citation type="submission" date="2023-11" db="EMBL/GenBank/DDBJ databases">
        <authorList>
            <person name="De Vega J J."/>
            <person name="De Vega J J."/>
        </authorList>
    </citation>
    <scope>NUCLEOTIDE SEQUENCE</scope>
</reference>
<evidence type="ECO:0000313" key="2">
    <source>
        <dbReference type="EMBL" id="CAK5271653.1"/>
    </source>
</evidence>
<protein>
    <submittedName>
        <fullName evidence="2">Uncharacterized protein</fullName>
    </submittedName>
</protein>
<comment type="caution">
    <text evidence="2">The sequence shown here is derived from an EMBL/GenBank/DDBJ whole genome shotgun (WGS) entry which is preliminary data.</text>
</comment>
<evidence type="ECO:0000313" key="3">
    <source>
        <dbReference type="Proteomes" id="UP001295794"/>
    </source>
</evidence>
<name>A0AAD2HBC3_9AGAR</name>
<proteinExistence type="predicted"/>